<dbReference type="Pfam" id="PF13559">
    <property type="entry name" value="DUF4129"/>
    <property type="match status" value="1"/>
</dbReference>
<organism evidence="2">
    <name type="scientific">marine sediment metagenome</name>
    <dbReference type="NCBI Taxonomy" id="412755"/>
    <lineage>
        <taxon>unclassified sequences</taxon>
        <taxon>metagenomes</taxon>
        <taxon>ecological metagenomes</taxon>
    </lineage>
</organism>
<name>X0YBP5_9ZZZZ</name>
<evidence type="ECO:0000259" key="1">
    <source>
        <dbReference type="Pfam" id="PF13559"/>
    </source>
</evidence>
<feature type="domain" description="Protein-glutamine gamma-glutamyltransferase-like C-terminal" evidence="1">
    <location>
        <begin position="77"/>
        <end position="142"/>
    </location>
</feature>
<dbReference type="AlphaFoldDB" id="X0YBP5"/>
<feature type="non-terminal residue" evidence="2">
    <location>
        <position position="1"/>
    </location>
</feature>
<dbReference type="InterPro" id="IPR025403">
    <property type="entry name" value="TgpA-like_C"/>
</dbReference>
<sequence>AVVIFILAKAISRFRAQRAREEIEEIHESLWSWRGLKDDLQLLFGMMGQKFKRKRAPAVPEHDMDDDISRRLNIREIYRHLLWEAARSGVARRRHETASEYAGRLGQAVPDTSEPLDRLTDLYIDVRYGETSPPEEQVDNANSIWGTLRGLLRRIRGD</sequence>
<comment type="caution">
    <text evidence="2">The sequence shown here is derived from an EMBL/GenBank/DDBJ whole genome shotgun (WGS) entry which is preliminary data.</text>
</comment>
<dbReference type="EMBL" id="BARS01053748">
    <property type="protein sequence ID" value="GAG53259.1"/>
    <property type="molecule type" value="Genomic_DNA"/>
</dbReference>
<proteinExistence type="predicted"/>
<accession>X0YBP5</accession>
<evidence type="ECO:0000313" key="2">
    <source>
        <dbReference type="EMBL" id="GAG53259.1"/>
    </source>
</evidence>
<protein>
    <recommendedName>
        <fullName evidence="1">Protein-glutamine gamma-glutamyltransferase-like C-terminal domain-containing protein</fullName>
    </recommendedName>
</protein>
<reference evidence="2" key="1">
    <citation type="journal article" date="2014" name="Front. Microbiol.">
        <title>High frequency of phylogenetically diverse reductive dehalogenase-homologous genes in deep subseafloor sedimentary metagenomes.</title>
        <authorList>
            <person name="Kawai M."/>
            <person name="Futagami T."/>
            <person name="Toyoda A."/>
            <person name="Takaki Y."/>
            <person name="Nishi S."/>
            <person name="Hori S."/>
            <person name="Arai W."/>
            <person name="Tsubouchi T."/>
            <person name="Morono Y."/>
            <person name="Uchiyama I."/>
            <person name="Ito T."/>
            <person name="Fujiyama A."/>
            <person name="Inagaki F."/>
            <person name="Takami H."/>
        </authorList>
    </citation>
    <scope>NUCLEOTIDE SEQUENCE</scope>
    <source>
        <strain evidence="2">Expedition CK06-06</strain>
    </source>
</reference>
<gene>
    <name evidence="2" type="ORF">S01H1_79690</name>
</gene>